<comment type="similarity">
    <text evidence="1">Belongs to the UPF0398 family.</text>
</comment>
<evidence type="ECO:0000256" key="1">
    <source>
        <dbReference type="HAMAP-Rule" id="MF_01575"/>
    </source>
</evidence>
<dbReference type="STRING" id="328396.RU93_GL000251"/>
<dbReference type="NCBIfam" id="NF010181">
    <property type="entry name" value="PRK13660.1"/>
    <property type="match status" value="1"/>
</dbReference>
<dbReference type="InterPro" id="IPR010697">
    <property type="entry name" value="YspA"/>
</dbReference>
<dbReference type="Proteomes" id="UP000182149">
    <property type="component" value="Unassembled WGS sequence"/>
</dbReference>
<dbReference type="AlphaFoldDB" id="A0A1L8QXV5"/>
<dbReference type="PANTHER" id="PTHR38440">
    <property type="entry name" value="UPF0398 PROTEIN YPSA"/>
    <property type="match status" value="1"/>
</dbReference>
<dbReference type="RefSeq" id="WP_071873799.1">
    <property type="nucleotide sequence ID" value="NZ_JBHSHF010000002.1"/>
</dbReference>
<comment type="caution">
    <text evidence="2">The sequence shown here is derived from an EMBL/GenBank/DDBJ whole genome shotgun (WGS) entry which is preliminary data.</text>
</comment>
<reference evidence="2 3" key="1">
    <citation type="submission" date="2014-12" db="EMBL/GenBank/DDBJ databases">
        <title>Draft genome sequences of 29 type strains of Enterococci.</title>
        <authorList>
            <person name="Zhong Z."/>
            <person name="Sun Z."/>
            <person name="Liu W."/>
            <person name="Zhang W."/>
            <person name="Zhang H."/>
        </authorList>
    </citation>
    <scope>NUCLEOTIDE SEQUENCE [LARGE SCALE GENOMIC DNA]</scope>
    <source>
        <strain evidence="2 3">DSM 17690</strain>
    </source>
</reference>
<dbReference type="Gene3D" id="3.40.50.450">
    <property type="match status" value="1"/>
</dbReference>
<dbReference type="HAMAP" id="MF_01575">
    <property type="entry name" value="UPF0398"/>
    <property type="match status" value="1"/>
</dbReference>
<sequence>MKTKEALIITGYRNYEIGVFQEKDPKIKVLKKVIRETLIPLIEDGITWIVIGGNLGVELWAGEVVIDLKEEYPEIQLAILFPFEGWGENWKEANQTVLEKVKAGADYVNATSHQPYQNPSQLKNHTAFLLQKTAACLLIYDEEFKGKTEYFLKDARKFQERHAYQILQITMDDLENAIYFSDSI</sequence>
<gene>
    <name evidence="2" type="ORF">RU93_GL000251</name>
</gene>
<dbReference type="OrthoDB" id="2301957at2"/>
<dbReference type="EMBL" id="JXKD01000001">
    <property type="protein sequence ID" value="OJG12321.1"/>
    <property type="molecule type" value="Genomic_DNA"/>
</dbReference>
<dbReference type="Pfam" id="PF06908">
    <property type="entry name" value="YpsA"/>
    <property type="match status" value="1"/>
</dbReference>
<dbReference type="PANTHER" id="PTHR38440:SF1">
    <property type="entry name" value="UPF0398 PROTEIN SPR0331"/>
    <property type="match status" value="1"/>
</dbReference>
<name>A0A1L8QXV5_9ENTE</name>
<dbReference type="PIRSF" id="PIRSF021290">
    <property type="entry name" value="DUF1273"/>
    <property type="match status" value="1"/>
</dbReference>
<evidence type="ECO:0000313" key="2">
    <source>
        <dbReference type="EMBL" id="OJG12321.1"/>
    </source>
</evidence>
<accession>A0A1L8QXV5</accession>
<organism evidence="2 3">
    <name type="scientific">Enterococcus aquimarinus</name>
    <dbReference type="NCBI Taxonomy" id="328396"/>
    <lineage>
        <taxon>Bacteria</taxon>
        <taxon>Bacillati</taxon>
        <taxon>Bacillota</taxon>
        <taxon>Bacilli</taxon>
        <taxon>Lactobacillales</taxon>
        <taxon>Enterococcaceae</taxon>
        <taxon>Enterococcus</taxon>
    </lineage>
</organism>
<dbReference type="SUPFAM" id="SSF102405">
    <property type="entry name" value="MCP/YpsA-like"/>
    <property type="match status" value="1"/>
</dbReference>
<proteinExistence type="inferred from homology"/>
<keyword evidence="3" id="KW-1185">Reference proteome</keyword>
<protein>
    <recommendedName>
        <fullName evidence="1">UPF0398 protein RU93_GL000251</fullName>
    </recommendedName>
</protein>
<evidence type="ECO:0000313" key="3">
    <source>
        <dbReference type="Proteomes" id="UP000182149"/>
    </source>
</evidence>